<dbReference type="RefSeq" id="WP_084946837.1">
    <property type="nucleotide sequence ID" value="NZ_NCVA01000033.1"/>
</dbReference>
<dbReference type="SFLD" id="SFLDS00003">
    <property type="entry name" value="Haloacid_Dehalogenase"/>
    <property type="match status" value="1"/>
</dbReference>
<dbReference type="NCBIfam" id="TIGR01549">
    <property type="entry name" value="HAD-SF-IA-v1"/>
    <property type="match status" value="1"/>
</dbReference>
<sequence>MKETAFIWDLDGTLLDSYEAILSGIEETFGQFAIPYDKEKVREFILKFSVQDLLEQVAEERKLDAEVLNQVRAQSLAEKNAQVVLMPGAREVLAWADEAGIQQFVYTHKGDNAFAILRDLGLESYFTEILTSQSGFERKPSPEAANYLLEKYQLDPNNTYYIGDRTLDVEFAQNSGLQSINFLESSYEVNHRIQALAAIPYIFEDKGRENCVSFVTES</sequence>
<dbReference type="Gene3D" id="3.40.50.1000">
    <property type="entry name" value="HAD superfamily/HAD-like"/>
    <property type="match status" value="1"/>
</dbReference>
<dbReference type="InterPro" id="IPR023214">
    <property type="entry name" value="HAD_sf"/>
</dbReference>
<evidence type="ECO:0000313" key="2">
    <source>
        <dbReference type="Proteomes" id="UP000193064"/>
    </source>
</evidence>
<dbReference type="SUPFAM" id="SSF56784">
    <property type="entry name" value="HAD-like"/>
    <property type="match status" value="1"/>
</dbReference>
<reference evidence="1 2" key="1">
    <citation type="journal article" date="2016" name="Eur. J. Clin. Microbiol. Infect. Dis.">
        <title>Whole genome sequencing as a tool for phylogenetic analysis of clinical strains of Mitis group streptococci.</title>
        <authorList>
            <person name="Rasmussen L.H."/>
            <person name="Dargis R."/>
            <person name="Hojholt K."/>
            <person name="Christensen J.J."/>
            <person name="Skovgaard O."/>
            <person name="Justesen U.S."/>
            <person name="Rosenvinge F.S."/>
            <person name="Moser C."/>
            <person name="Lukjancenko O."/>
            <person name="Rasmussen S."/>
            <person name="Nielsen X.C."/>
        </authorList>
    </citation>
    <scope>NUCLEOTIDE SEQUENCE [LARGE SCALE GENOMIC DNA]</scope>
    <source>
        <strain evidence="1 2">RH_13585_10</strain>
    </source>
</reference>
<evidence type="ECO:0000313" key="1">
    <source>
        <dbReference type="EMBL" id="ORO85737.1"/>
    </source>
</evidence>
<dbReference type="InterPro" id="IPR041492">
    <property type="entry name" value="HAD_2"/>
</dbReference>
<dbReference type="InterPro" id="IPR050155">
    <property type="entry name" value="HAD-like_hydrolase_sf"/>
</dbReference>
<dbReference type="InterPro" id="IPR023198">
    <property type="entry name" value="PGP-like_dom2"/>
</dbReference>
<name>A0A1X1JF05_STROR</name>
<protein>
    <submittedName>
        <fullName evidence="1">HAD family hydrolase</fullName>
    </submittedName>
</protein>
<dbReference type="SFLD" id="SFLDG01129">
    <property type="entry name" value="C1.5:_HAD__Beta-PGM__Phosphata"/>
    <property type="match status" value="1"/>
</dbReference>
<dbReference type="PANTHER" id="PTHR43434:SF25">
    <property type="entry name" value="PHOSPHOGLYCOLATE PHOSPHATASE"/>
    <property type="match status" value="1"/>
</dbReference>
<proteinExistence type="predicted"/>
<dbReference type="CDD" id="cd07523">
    <property type="entry name" value="HAD_YsbA-like"/>
    <property type="match status" value="1"/>
</dbReference>
<dbReference type="InterPro" id="IPR036412">
    <property type="entry name" value="HAD-like_sf"/>
</dbReference>
<accession>A0A1X1JF05</accession>
<dbReference type="EMBL" id="NCVA01000033">
    <property type="protein sequence ID" value="ORO85737.1"/>
    <property type="molecule type" value="Genomic_DNA"/>
</dbReference>
<dbReference type="GO" id="GO:0008967">
    <property type="term" value="F:phosphoglycolate phosphatase activity"/>
    <property type="evidence" value="ECO:0007669"/>
    <property type="project" value="TreeGrafter"/>
</dbReference>
<comment type="caution">
    <text evidence="1">The sequence shown here is derived from an EMBL/GenBank/DDBJ whole genome shotgun (WGS) entry which is preliminary data.</text>
</comment>
<gene>
    <name evidence="1" type="ORF">B7705_00565</name>
</gene>
<dbReference type="GO" id="GO:0006281">
    <property type="term" value="P:DNA repair"/>
    <property type="evidence" value="ECO:0007669"/>
    <property type="project" value="TreeGrafter"/>
</dbReference>
<organism evidence="1 2">
    <name type="scientific">Streptococcus oralis subsp. dentisani</name>
    <dbReference type="NCBI Taxonomy" id="1458253"/>
    <lineage>
        <taxon>Bacteria</taxon>
        <taxon>Bacillati</taxon>
        <taxon>Bacillota</taxon>
        <taxon>Bacilli</taxon>
        <taxon>Lactobacillales</taxon>
        <taxon>Streptococcaceae</taxon>
        <taxon>Streptococcus</taxon>
    </lineage>
</organism>
<dbReference type="Pfam" id="PF13419">
    <property type="entry name" value="HAD_2"/>
    <property type="match status" value="1"/>
</dbReference>
<dbReference type="InterPro" id="IPR006439">
    <property type="entry name" value="HAD-SF_hydro_IA"/>
</dbReference>
<dbReference type="AlphaFoldDB" id="A0A1X1JF05"/>
<dbReference type="GO" id="GO:0005829">
    <property type="term" value="C:cytosol"/>
    <property type="evidence" value="ECO:0007669"/>
    <property type="project" value="TreeGrafter"/>
</dbReference>
<keyword evidence="1" id="KW-0378">Hydrolase</keyword>
<dbReference type="SFLD" id="SFLDG01135">
    <property type="entry name" value="C1.5.6:_HAD__Beta-PGM__Phospha"/>
    <property type="match status" value="1"/>
</dbReference>
<dbReference type="PANTHER" id="PTHR43434">
    <property type="entry name" value="PHOSPHOGLYCOLATE PHOSPHATASE"/>
    <property type="match status" value="1"/>
</dbReference>
<dbReference type="Proteomes" id="UP000193064">
    <property type="component" value="Unassembled WGS sequence"/>
</dbReference>
<dbReference type="Gene3D" id="1.10.150.240">
    <property type="entry name" value="Putative phosphatase, domain 2"/>
    <property type="match status" value="1"/>
</dbReference>